<feature type="region of interest" description="Disordered" evidence="1">
    <location>
        <begin position="77"/>
        <end position="130"/>
    </location>
</feature>
<dbReference type="STRING" id="1314790.A0A1Y1Z9R0"/>
<sequence length="366" mass="41500">MNPKARGKKKQRQPLNTNDRRSALFPGNLGARMSAYVSDVGDASDEEFVYPKHRNHNRLANQKSGYLGDKLDRKSVESPLFSPNTPVPSQNASPLVSDADITPGKNSRRAKGYVPPIQQSGRNQSEAEETLPLFWKMNPSEARRRRSRSQQKKYPLFGTIPFLFLGVLCCFVYAFSTIPLSNVTLTAVKNVLAAEKELVFDAHLKGENWNVWAVEISTVDVGIFATPIKRGNTTEDRTTDIHQSYQEKRGTRPAEYLGNLDHLDEPITFRPGYGISGTSNNVTAQIRLRNPGKVTDEAENKWYQILRHPYELTFRGVLKYKLFFKSYTIRVCAIQGIDPSGDEIQYEPLIVCDRDSWDPRDPIYKN</sequence>
<dbReference type="AlphaFoldDB" id="A0A1Y1Z9R0"/>
<proteinExistence type="predicted"/>
<dbReference type="GO" id="GO:0000329">
    <property type="term" value="C:fungal-type vacuole membrane"/>
    <property type="evidence" value="ECO:0007669"/>
    <property type="project" value="TreeGrafter"/>
</dbReference>
<dbReference type="GO" id="GO:0070772">
    <property type="term" value="C:PAS complex"/>
    <property type="evidence" value="ECO:0007669"/>
    <property type="project" value="TreeGrafter"/>
</dbReference>
<name>A0A1Y1Z9R0_9FUNG</name>
<accession>A0A1Y1Z9R0</accession>
<dbReference type="GO" id="GO:0010513">
    <property type="term" value="P:positive regulation of phosphatidylinositol biosynthetic process"/>
    <property type="evidence" value="ECO:0007669"/>
    <property type="project" value="TreeGrafter"/>
</dbReference>
<gene>
    <name evidence="3" type="ORF">K493DRAFT_403847</name>
</gene>
<dbReference type="Pfam" id="PF12751">
    <property type="entry name" value="Vac7"/>
    <property type="match status" value="1"/>
</dbReference>
<feature type="region of interest" description="Disordered" evidence="1">
    <location>
        <begin position="1"/>
        <end position="27"/>
    </location>
</feature>
<dbReference type="InterPro" id="IPR024260">
    <property type="entry name" value="Vac7"/>
</dbReference>
<dbReference type="PANTHER" id="PTHR28258:SF1">
    <property type="entry name" value="VACUOLAR SEGREGATION PROTEIN 7"/>
    <property type="match status" value="1"/>
</dbReference>
<reference evidence="3 4" key="1">
    <citation type="submission" date="2016-07" db="EMBL/GenBank/DDBJ databases">
        <title>Pervasive Adenine N6-methylation of Active Genes in Fungi.</title>
        <authorList>
            <consortium name="DOE Joint Genome Institute"/>
            <person name="Mondo S.J."/>
            <person name="Dannebaum R.O."/>
            <person name="Kuo R.C."/>
            <person name="Labutti K."/>
            <person name="Haridas S."/>
            <person name="Kuo A."/>
            <person name="Salamov A."/>
            <person name="Ahrendt S.R."/>
            <person name="Lipzen A."/>
            <person name="Sullivan W."/>
            <person name="Andreopoulos W.B."/>
            <person name="Clum A."/>
            <person name="Lindquist E."/>
            <person name="Daum C."/>
            <person name="Ramamoorthy G.K."/>
            <person name="Gryganskyi A."/>
            <person name="Culley D."/>
            <person name="Magnuson J.K."/>
            <person name="James T.Y."/>
            <person name="O'Malley M.A."/>
            <person name="Stajich J.E."/>
            <person name="Spatafora J.W."/>
            <person name="Visel A."/>
            <person name="Grigoriev I.V."/>
        </authorList>
    </citation>
    <scope>NUCLEOTIDE SEQUENCE [LARGE SCALE GENOMIC DNA]</scope>
    <source>
        <strain evidence="3 4">CBS 931.73</strain>
    </source>
</reference>
<feature type="transmembrane region" description="Helical" evidence="2">
    <location>
        <begin position="154"/>
        <end position="175"/>
    </location>
</feature>
<keyword evidence="4" id="KW-1185">Reference proteome</keyword>
<feature type="compositionally biased region" description="Basic residues" evidence="1">
    <location>
        <begin position="1"/>
        <end position="12"/>
    </location>
</feature>
<keyword evidence="2" id="KW-0472">Membrane</keyword>
<dbReference type="InParanoid" id="A0A1Y1Z9R0"/>
<dbReference type="OrthoDB" id="1204at2759"/>
<evidence type="ECO:0000313" key="4">
    <source>
        <dbReference type="Proteomes" id="UP000193498"/>
    </source>
</evidence>
<keyword evidence="2" id="KW-0812">Transmembrane</keyword>
<dbReference type="GO" id="GO:0000011">
    <property type="term" value="P:vacuole inheritance"/>
    <property type="evidence" value="ECO:0007669"/>
    <property type="project" value="TreeGrafter"/>
</dbReference>
<dbReference type="Proteomes" id="UP000193498">
    <property type="component" value="Unassembled WGS sequence"/>
</dbReference>
<comment type="caution">
    <text evidence="3">The sequence shown here is derived from an EMBL/GenBank/DDBJ whole genome shotgun (WGS) entry which is preliminary data.</text>
</comment>
<dbReference type="PANTHER" id="PTHR28258">
    <property type="entry name" value="VACUOLAR SEGREGATION PROTEIN 7"/>
    <property type="match status" value="1"/>
</dbReference>
<protein>
    <submittedName>
        <fullName evidence="3">Uncharacterized protein</fullName>
    </submittedName>
</protein>
<evidence type="ECO:0000256" key="2">
    <source>
        <dbReference type="SAM" id="Phobius"/>
    </source>
</evidence>
<organism evidence="3 4">
    <name type="scientific">Basidiobolus meristosporus CBS 931.73</name>
    <dbReference type="NCBI Taxonomy" id="1314790"/>
    <lineage>
        <taxon>Eukaryota</taxon>
        <taxon>Fungi</taxon>
        <taxon>Fungi incertae sedis</taxon>
        <taxon>Zoopagomycota</taxon>
        <taxon>Entomophthoromycotina</taxon>
        <taxon>Basidiobolomycetes</taxon>
        <taxon>Basidiobolales</taxon>
        <taxon>Basidiobolaceae</taxon>
        <taxon>Basidiobolus</taxon>
    </lineage>
</organism>
<evidence type="ECO:0000256" key="1">
    <source>
        <dbReference type="SAM" id="MobiDB-lite"/>
    </source>
</evidence>
<keyword evidence="2" id="KW-1133">Transmembrane helix</keyword>
<evidence type="ECO:0000313" key="3">
    <source>
        <dbReference type="EMBL" id="ORY06981.1"/>
    </source>
</evidence>
<dbReference type="GO" id="GO:1903778">
    <property type="term" value="P:protein localization to vacuolar membrane"/>
    <property type="evidence" value="ECO:0007669"/>
    <property type="project" value="TreeGrafter"/>
</dbReference>
<feature type="compositionally biased region" description="Polar residues" evidence="1">
    <location>
        <begin position="81"/>
        <end position="94"/>
    </location>
</feature>
<dbReference type="EMBL" id="MCFE01000012">
    <property type="protein sequence ID" value="ORY06981.1"/>
    <property type="molecule type" value="Genomic_DNA"/>
</dbReference>